<feature type="compositionally biased region" description="Low complexity" evidence="4">
    <location>
        <begin position="555"/>
        <end position="572"/>
    </location>
</feature>
<feature type="region of interest" description="Disordered" evidence="4">
    <location>
        <begin position="359"/>
        <end position="392"/>
    </location>
</feature>
<dbReference type="PROSITE" id="PS00678">
    <property type="entry name" value="WD_REPEATS_1"/>
    <property type="match status" value="1"/>
</dbReference>
<dbReference type="InterPro" id="IPR001680">
    <property type="entry name" value="WD40_rpt"/>
</dbReference>
<dbReference type="SUPFAM" id="SSF50978">
    <property type="entry name" value="WD40 repeat-like"/>
    <property type="match status" value="1"/>
</dbReference>
<evidence type="ECO:0000313" key="6">
    <source>
        <dbReference type="EMBL" id="CAL5140187.1"/>
    </source>
</evidence>
<organism evidence="6 7">
    <name type="scientific">Calicophoron daubneyi</name>
    <name type="common">Rumen fluke</name>
    <name type="synonym">Paramphistomum daubneyi</name>
    <dbReference type="NCBI Taxonomy" id="300641"/>
    <lineage>
        <taxon>Eukaryota</taxon>
        <taxon>Metazoa</taxon>
        <taxon>Spiralia</taxon>
        <taxon>Lophotrochozoa</taxon>
        <taxon>Platyhelminthes</taxon>
        <taxon>Trematoda</taxon>
        <taxon>Digenea</taxon>
        <taxon>Plagiorchiida</taxon>
        <taxon>Pronocephalata</taxon>
        <taxon>Paramphistomoidea</taxon>
        <taxon>Paramphistomidae</taxon>
        <taxon>Calicophoron</taxon>
    </lineage>
</organism>
<dbReference type="Pfam" id="PF05773">
    <property type="entry name" value="RWD"/>
    <property type="match status" value="1"/>
</dbReference>
<dbReference type="SMART" id="SM00320">
    <property type="entry name" value="WD40"/>
    <property type="match status" value="4"/>
</dbReference>
<feature type="compositionally biased region" description="Basic and acidic residues" evidence="4">
    <location>
        <begin position="536"/>
        <end position="548"/>
    </location>
</feature>
<dbReference type="Proteomes" id="UP001497525">
    <property type="component" value="Unassembled WGS sequence"/>
</dbReference>
<dbReference type="InterPro" id="IPR019775">
    <property type="entry name" value="WD40_repeat_CS"/>
</dbReference>
<dbReference type="InterPro" id="IPR006575">
    <property type="entry name" value="RWD_dom"/>
</dbReference>
<evidence type="ECO:0000256" key="2">
    <source>
        <dbReference type="ARBA" id="ARBA00022737"/>
    </source>
</evidence>
<dbReference type="GO" id="GO:0035859">
    <property type="term" value="C:Seh1-associated complex"/>
    <property type="evidence" value="ECO:0007669"/>
    <property type="project" value="TreeGrafter"/>
</dbReference>
<dbReference type="PROSITE" id="PS50908">
    <property type="entry name" value="RWD"/>
    <property type="match status" value="1"/>
</dbReference>
<feature type="region of interest" description="Disordered" evidence="4">
    <location>
        <begin position="1015"/>
        <end position="1034"/>
    </location>
</feature>
<dbReference type="PANTHER" id="PTHR46170:SF1">
    <property type="entry name" value="GATOR COMPLEX PROTEIN WDR59"/>
    <property type="match status" value="1"/>
</dbReference>
<dbReference type="PANTHER" id="PTHR46170">
    <property type="entry name" value="GATOR COMPLEX PROTEIN WDR59"/>
    <property type="match status" value="1"/>
</dbReference>
<reference evidence="6" key="1">
    <citation type="submission" date="2024-06" db="EMBL/GenBank/DDBJ databases">
        <authorList>
            <person name="Liu X."/>
            <person name="Lenzi L."/>
            <person name="Haldenby T S."/>
            <person name="Uol C."/>
        </authorList>
    </citation>
    <scope>NUCLEOTIDE SEQUENCE</scope>
</reference>
<evidence type="ECO:0000256" key="3">
    <source>
        <dbReference type="ARBA" id="ARBA00038452"/>
    </source>
</evidence>
<dbReference type="EMBL" id="CAXLJL010000711">
    <property type="protein sequence ID" value="CAL5140187.1"/>
    <property type="molecule type" value="Genomic_DNA"/>
</dbReference>
<dbReference type="InterPro" id="IPR016135">
    <property type="entry name" value="UBQ-conjugating_enzyme/RWD"/>
</dbReference>
<dbReference type="InterPro" id="IPR049567">
    <property type="entry name" value="WDR59-like"/>
</dbReference>
<feature type="region of interest" description="Disordered" evidence="4">
    <location>
        <begin position="536"/>
        <end position="582"/>
    </location>
</feature>
<feature type="domain" description="RWD" evidence="5">
    <location>
        <begin position="548"/>
        <end position="667"/>
    </location>
</feature>
<dbReference type="InterPro" id="IPR049566">
    <property type="entry name" value="WDR59_RTC1-like_RING_Znf"/>
</dbReference>
<name>A0AAV2TTV3_CALDB</name>
<dbReference type="GO" id="GO:0005774">
    <property type="term" value="C:vacuolar membrane"/>
    <property type="evidence" value="ECO:0007669"/>
    <property type="project" value="TreeGrafter"/>
</dbReference>
<feature type="region of interest" description="Disordered" evidence="4">
    <location>
        <begin position="407"/>
        <end position="443"/>
    </location>
</feature>
<dbReference type="GO" id="GO:0034198">
    <property type="term" value="P:cellular response to amino acid starvation"/>
    <property type="evidence" value="ECO:0007669"/>
    <property type="project" value="TreeGrafter"/>
</dbReference>
<gene>
    <name evidence="6" type="ORF">CDAUBV1_LOCUS15362</name>
</gene>
<keyword evidence="1" id="KW-0853">WD repeat</keyword>
<comment type="similarity">
    <text evidence="3">Belongs to the WD repeat WDR59 family.</text>
</comment>
<protein>
    <recommendedName>
        <fullName evidence="5">RWD domain-containing protein</fullName>
    </recommendedName>
</protein>
<feature type="compositionally biased region" description="Polar residues" evidence="4">
    <location>
        <begin position="359"/>
        <end position="371"/>
    </location>
</feature>
<dbReference type="InterPro" id="IPR036322">
    <property type="entry name" value="WD40_repeat_dom_sf"/>
</dbReference>
<dbReference type="SUPFAM" id="SSF54495">
    <property type="entry name" value="UBC-like"/>
    <property type="match status" value="1"/>
</dbReference>
<feature type="compositionally biased region" description="Polar residues" evidence="4">
    <location>
        <begin position="855"/>
        <end position="874"/>
    </location>
</feature>
<evidence type="ECO:0000313" key="7">
    <source>
        <dbReference type="Proteomes" id="UP001497525"/>
    </source>
</evidence>
<accession>A0AAV2TTV3</accession>
<feature type="compositionally biased region" description="Polar residues" evidence="4">
    <location>
        <begin position="831"/>
        <end position="843"/>
    </location>
</feature>
<evidence type="ECO:0000259" key="5">
    <source>
        <dbReference type="PROSITE" id="PS50908"/>
    </source>
</evidence>
<proteinExistence type="inferred from homology"/>
<dbReference type="GO" id="GO:1904263">
    <property type="term" value="P:positive regulation of TORC1 signaling"/>
    <property type="evidence" value="ECO:0007669"/>
    <property type="project" value="TreeGrafter"/>
</dbReference>
<dbReference type="InterPro" id="IPR015943">
    <property type="entry name" value="WD40/YVTN_repeat-like_dom_sf"/>
</dbReference>
<keyword evidence="2" id="KW-0677">Repeat</keyword>
<dbReference type="GO" id="GO:0035591">
    <property type="term" value="F:signaling adaptor activity"/>
    <property type="evidence" value="ECO:0007669"/>
    <property type="project" value="TreeGrafter"/>
</dbReference>
<dbReference type="Gene3D" id="2.130.10.10">
    <property type="entry name" value="YVTN repeat-like/Quinoprotein amine dehydrogenase"/>
    <property type="match status" value="1"/>
</dbReference>
<feature type="region of interest" description="Disordered" evidence="4">
    <location>
        <begin position="810"/>
        <end position="878"/>
    </location>
</feature>
<feature type="compositionally biased region" description="Polar residues" evidence="4">
    <location>
        <begin position="416"/>
        <end position="437"/>
    </location>
</feature>
<evidence type="ECO:0000256" key="4">
    <source>
        <dbReference type="SAM" id="MobiDB-lite"/>
    </source>
</evidence>
<comment type="caution">
    <text evidence="6">The sequence shown here is derived from an EMBL/GenBank/DDBJ whole genome shotgun (WGS) entry which is preliminary data.</text>
</comment>
<sequence length="1332" mass="148655">MQTIELSNVQATRIALDPSGQHIALAGVHDLTVLSLERSSQPHSISLNAKSDPAGLQWHPNDSSRLAVLRNNRCELLLWDAIEGRVSVSHRLSGYVRPLSSLNWSSLQPYMLATSSADQFRAICLWDLRDLSRPARAIESLSPPNLIKWNKTQSLKFASSHRSSIRVWDMRMNLPEYHLSDPQAVVTYFDWAPNGGHELVAANQNGRLLLWDIMHSEVPKQEFRLTNVQIHKVLYTPSGDHVLTLPEPVNWRNAGIGVWNARNLQKPPIPLWVNGALRGTSAQPRPSDPVIKDMAWRTFSDSNIGKCNDEDDFFKHDLDRPVNTDSSNKGSSRVELVVWSLDQRLRFYPINCPSLDQMSTKETQATANEPSVNFPEPIKTSDVNATSVEERRFSKTNSETLSVFRQKARTDDSGQKALNTRSGPVSASASTSISVQPERSGAQEDSAYRILAQELSLLSPRAGQYKLQEVDLISRSVKIILYYCRRRHFHHYTVCSVSAGSRGRRPSADLEEDDLESLLQPQNDLVLPMDGSARTEHWRQPEKFKSSSELDALSGDEQSQSQPQQQKVRYQSTATPTGKESMDEPIECLGEMNIPISGSVVLSVSFPMAYPAKTPIFNVISHNPTLPNELVEQLVSVLDKTAVEFVHTSRGCMEPCIRKAVDLLQTISSSCLFHPSSHLHPTLEEEPVLKVSDTNERLINGTVTQSLQDKMQSLFLSGTEEKHASRTPFPRTSGVCFSNQGFCVMFGLPHPFPVTCSKILDNTFPVSQMLDSHRTPRTFGEFKILTQFLRSSSKNILTTQELDVIKKDNEQSHKCSNKDTLSASAVEDSVQKNSVDRSPTSSVIKPKSGDDNCTRAPQTSDALTKAEQSSEPLESSSKKTSLQSSTAISFSLTSRSIVQVYDLHGFILDKNLVQSYSLNNENVQEMCLHNCMIAVGSGRKDLIRFWQYAAVLSASFSRSSTYPGVIPPWPTQPVGCQMFSEWLNYFLSLKDVQNLAMAILALQGLDVLYRTQNSSPQLSADSAPDRSPTCIDETTRQRASVDTCALHRSSQTSQPTLYDNSAKFPCSRGLDLSPDTTVSFTLDVSDEPPAECTSMLEREDDEDGTRISTTDRNRMTGLQHNHSVREEYPRRTRFLSSEDLPRLAHCVAMYATVLHSMRAFIRHARLIRAWVWGVYSRSAFRPPIYRSRTEAMVQSHASSFWPIGSHDVLLIPSCPLCDSATTAVPSDLNNCRAVKIECNECGIQYCQSETNMNEIPVLNSQKSVPRLLCSICRTRVKGLIFVCDCCNHGGHIDHLAQWFNSEGAENQSRQCPVVGCRCHCALPTCCEPISVL</sequence>
<evidence type="ECO:0000256" key="1">
    <source>
        <dbReference type="ARBA" id="ARBA00022574"/>
    </source>
</evidence>
<dbReference type="Pfam" id="PF17120">
    <property type="entry name" value="zf-RING_16"/>
    <property type="match status" value="1"/>
</dbReference>